<dbReference type="SUPFAM" id="SSF46977">
    <property type="entry name" value="Succinate dehydrogenase/fumarate reductase flavoprotein C-terminal domain"/>
    <property type="match status" value="1"/>
</dbReference>
<feature type="domain" description="FAD-dependent oxidoreductase 2 FAD-binding" evidence="14">
    <location>
        <begin position="11"/>
        <end position="395"/>
    </location>
</feature>
<proteinExistence type="inferred from homology"/>
<feature type="coiled-coil region" evidence="13">
    <location>
        <begin position="460"/>
        <end position="487"/>
    </location>
</feature>
<comment type="cofactor">
    <cofactor evidence="1 12">
        <name>FAD</name>
        <dbReference type="ChEBI" id="CHEBI:57692"/>
    </cofactor>
</comment>
<evidence type="ECO:0000256" key="13">
    <source>
        <dbReference type="SAM" id="Coils"/>
    </source>
</evidence>
<comment type="catalytic activity">
    <reaction evidence="10">
        <text>L-aspartate + O2 = iminosuccinate + H2O2</text>
        <dbReference type="Rhea" id="RHEA:25876"/>
        <dbReference type="ChEBI" id="CHEBI:15379"/>
        <dbReference type="ChEBI" id="CHEBI:16240"/>
        <dbReference type="ChEBI" id="CHEBI:29991"/>
        <dbReference type="ChEBI" id="CHEBI:77875"/>
        <dbReference type="EC" id="1.4.3.16"/>
    </reaction>
    <physiologicalReaction direction="left-to-right" evidence="10">
        <dbReference type="Rhea" id="RHEA:25877"/>
    </physiologicalReaction>
</comment>
<evidence type="ECO:0000256" key="7">
    <source>
        <dbReference type="ARBA" id="ARBA00022642"/>
    </source>
</evidence>
<reference evidence="17" key="1">
    <citation type="journal article" date="2019" name="Int. J. Syst. Evol. Microbiol.">
        <title>The Global Catalogue of Microorganisms (GCM) 10K type strain sequencing project: providing services to taxonomists for standard genome sequencing and annotation.</title>
        <authorList>
            <consortium name="The Broad Institute Genomics Platform"/>
            <consortium name="The Broad Institute Genome Sequencing Center for Infectious Disease"/>
            <person name="Wu L."/>
            <person name="Ma J."/>
        </authorList>
    </citation>
    <scope>NUCLEOTIDE SEQUENCE [LARGE SCALE GENOMIC DNA]</scope>
    <source>
        <strain evidence="17">JCM 17555</strain>
    </source>
</reference>
<comment type="caution">
    <text evidence="16">The sequence shown here is derived from an EMBL/GenBank/DDBJ whole genome shotgun (WGS) entry which is preliminary data.</text>
</comment>
<dbReference type="SUPFAM" id="SSF51905">
    <property type="entry name" value="FAD/NAD(P)-binding domain"/>
    <property type="match status" value="1"/>
</dbReference>
<evidence type="ECO:0000256" key="8">
    <source>
        <dbReference type="ARBA" id="ARBA00022827"/>
    </source>
</evidence>
<comment type="subcellular location">
    <subcellularLocation>
        <location evidence="12">Cytoplasm</location>
    </subcellularLocation>
</comment>
<dbReference type="InterPro" id="IPR037099">
    <property type="entry name" value="Fum_R/Succ_DH_flav-like_C_sf"/>
</dbReference>
<dbReference type="InterPro" id="IPR015939">
    <property type="entry name" value="Fum_Rdtase/Succ_DH_flav-like_C"/>
</dbReference>
<dbReference type="EC" id="1.4.3.16" evidence="4 11"/>
<evidence type="ECO:0000256" key="1">
    <source>
        <dbReference type="ARBA" id="ARBA00001974"/>
    </source>
</evidence>
<evidence type="ECO:0000256" key="3">
    <source>
        <dbReference type="ARBA" id="ARBA00008562"/>
    </source>
</evidence>
<dbReference type="Gene3D" id="1.20.58.100">
    <property type="entry name" value="Fumarate reductase/succinate dehydrogenase flavoprotein-like, C-terminal domain"/>
    <property type="match status" value="1"/>
</dbReference>
<dbReference type="NCBIfam" id="NF006567">
    <property type="entry name" value="PRK09077.1"/>
    <property type="match status" value="1"/>
</dbReference>
<evidence type="ECO:0000313" key="17">
    <source>
        <dbReference type="Proteomes" id="UP001501337"/>
    </source>
</evidence>
<evidence type="ECO:0000259" key="14">
    <source>
        <dbReference type="Pfam" id="PF00890"/>
    </source>
</evidence>
<dbReference type="Gene3D" id="3.50.50.60">
    <property type="entry name" value="FAD/NAD(P)-binding domain"/>
    <property type="match status" value="1"/>
</dbReference>
<sequence length="550" mass="60469">MTSTDQHHVYDVLIIGSGAAGLTAALRLPHELSVAVVSKTELMSGSTPWAQGGVAAVTEASDSFENHIEDTMQAGAGLCKPDRVAQVVQQAPEMISWLVSQGVKFDHELEAAVKSFHLTQEGGHSHRRILHAADATGQAVGTALAAAVKARSNITILTNKIAVDVLRTADTRGRPHKRIQRCNGMYLYDMSSHKVETCLARFTLLASGGASKVYLYTSNPDGSTGDGVAIGWRSGAKVANMEFNQFHPTCLYHPDAKSFLITEAVRGEGGLLLRPDGTRFMPQHHELAELAPRDIVARAIDHEMKRLGADCMYLDISHKPASFIKEHFPTVYQRCLSFGIDMTKDPIPVVPAAHYTCGGLVTDEHARTTVDGLYAAGEVASTGLHGANRMASNSLLECFVFGSACADHIGEMIAAGKAPDIGGIQVIPWDESQVTDSDEDVVIAHNWDELRRTMWNYVGIVRTDKRLQRAQHRIALLQQEIHEYYSQYRISCDLLELRNLATVAELIVHSALFRRESRGLHYTLDYPKRSIRTYDTILQPPSLNPFAEYF</sequence>
<comment type="pathway">
    <text evidence="2 12">Cofactor biosynthesis; NAD(+) biosynthesis; iminoaspartate from L-aspartate (oxidase route): step 1/1.</text>
</comment>
<evidence type="ECO:0000256" key="9">
    <source>
        <dbReference type="ARBA" id="ARBA00023002"/>
    </source>
</evidence>
<keyword evidence="17" id="KW-1185">Reference proteome</keyword>
<dbReference type="InterPro" id="IPR005288">
    <property type="entry name" value="NadB"/>
</dbReference>
<dbReference type="InterPro" id="IPR003953">
    <property type="entry name" value="FAD-dep_OxRdtase_2_FAD-bd"/>
</dbReference>
<evidence type="ECO:0000256" key="12">
    <source>
        <dbReference type="RuleBase" id="RU362049"/>
    </source>
</evidence>
<dbReference type="InterPro" id="IPR036188">
    <property type="entry name" value="FAD/NAD-bd_sf"/>
</dbReference>
<protein>
    <recommendedName>
        <fullName evidence="5 11">L-aspartate oxidase</fullName>
        <ecNumber evidence="4 11">1.4.3.16</ecNumber>
    </recommendedName>
</protein>
<name>A0ABP7Q4L8_9GAMM</name>
<keyword evidence="7 12" id="KW-0662">Pyridine nucleotide biosynthesis</keyword>
<comment type="similarity">
    <text evidence="3 12">Belongs to the FAD-dependent oxidoreductase 2 family. NadB subfamily.</text>
</comment>
<dbReference type="PANTHER" id="PTHR42716">
    <property type="entry name" value="L-ASPARTATE OXIDASE"/>
    <property type="match status" value="1"/>
</dbReference>
<evidence type="ECO:0000256" key="5">
    <source>
        <dbReference type="ARBA" id="ARBA00021901"/>
    </source>
</evidence>
<keyword evidence="6 12" id="KW-0285">Flavoprotein</keyword>
<dbReference type="Gene3D" id="3.90.700.10">
    <property type="entry name" value="Succinate dehydrogenase/fumarate reductase flavoprotein, catalytic domain"/>
    <property type="match status" value="1"/>
</dbReference>
<dbReference type="InterPro" id="IPR027477">
    <property type="entry name" value="Succ_DH/fumarate_Rdtase_cat_sf"/>
</dbReference>
<evidence type="ECO:0000256" key="4">
    <source>
        <dbReference type="ARBA" id="ARBA00012173"/>
    </source>
</evidence>
<evidence type="ECO:0000256" key="6">
    <source>
        <dbReference type="ARBA" id="ARBA00022630"/>
    </source>
</evidence>
<dbReference type="RefSeq" id="WP_344809127.1">
    <property type="nucleotide sequence ID" value="NZ_BAABBO010000019.1"/>
</dbReference>
<evidence type="ECO:0000256" key="2">
    <source>
        <dbReference type="ARBA" id="ARBA00004950"/>
    </source>
</evidence>
<evidence type="ECO:0000256" key="11">
    <source>
        <dbReference type="NCBIfam" id="TIGR00551"/>
    </source>
</evidence>
<evidence type="ECO:0000313" key="16">
    <source>
        <dbReference type="EMBL" id="GAA3976410.1"/>
    </source>
</evidence>
<dbReference type="Pfam" id="PF00890">
    <property type="entry name" value="FAD_binding_2"/>
    <property type="match status" value="1"/>
</dbReference>
<feature type="domain" description="Fumarate reductase/succinate dehydrogenase flavoprotein-like C-terminal" evidence="15">
    <location>
        <begin position="448"/>
        <end position="530"/>
    </location>
</feature>
<keyword evidence="13" id="KW-0175">Coiled coil</keyword>
<gene>
    <name evidence="16" type="primary">nadB</name>
    <name evidence="16" type="ORF">GCM10022278_36610</name>
</gene>
<dbReference type="SUPFAM" id="SSF56425">
    <property type="entry name" value="Succinate dehydrogenase/fumarate reductase flavoprotein, catalytic domain"/>
    <property type="match status" value="1"/>
</dbReference>
<dbReference type="Proteomes" id="UP001501337">
    <property type="component" value="Unassembled WGS sequence"/>
</dbReference>
<dbReference type="PRINTS" id="PR00368">
    <property type="entry name" value="FADPNR"/>
</dbReference>
<dbReference type="Pfam" id="PF02910">
    <property type="entry name" value="Succ_DH_flav_C"/>
    <property type="match status" value="1"/>
</dbReference>
<keyword evidence="8 12" id="KW-0274">FAD</keyword>
<dbReference type="EMBL" id="BAABBO010000019">
    <property type="protein sequence ID" value="GAA3976410.1"/>
    <property type="molecule type" value="Genomic_DNA"/>
</dbReference>
<keyword evidence="9 12" id="KW-0560">Oxidoreductase</keyword>
<dbReference type="PIRSF" id="PIRSF000171">
    <property type="entry name" value="SDHA_APRA_LASPO"/>
    <property type="match status" value="1"/>
</dbReference>
<dbReference type="NCBIfam" id="TIGR00551">
    <property type="entry name" value="nadB"/>
    <property type="match status" value="1"/>
</dbReference>
<evidence type="ECO:0000259" key="15">
    <source>
        <dbReference type="Pfam" id="PF02910"/>
    </source>
</evidence>
<comment type="function">
    <text evidence="12">Catalyzes the oxidation of L-aspartate to iminoaspartate.</text>
</comment>
<accession>A0ABP7Q4L8</accession>
<organism evidence="16 17">
    <name type="scientific">Allohahella marinimesophila</name>
    <dbReference type="NCBI Taxonomy" id="1054972"/>
    <lineage>
        <taxon>Bacteria</taxon>
        <taxon>Pseudomonadati</taxon>
        <taxon>Pseudomonadota</taxon>
        <taxon>Gammaproteobacteria</taxon>
        <taxon>Oceanospirillales</taxon>
        <taxon>Hahellaceae</taxon>
        <taxon>Allohahella</taxon>
    </lineage>
</organism>
<dbReference type="PANTHER" id="PTHR42716:SF2">
    <property type="entry name" value="L-ASPARTATE OXIDASE, CHLOROPLASTIC"/>
    <property type="match status" value="1"/>
</dbReference>
<evidence type="ECO:0000256" key="10">
    <source>
        <dbReference type="ARBA" id="ARBA00048305"/>
    </source>
</evidence>